<dbReference type="SUPFAM" id="SSF57424">
    <property type="entry name" value="LDL receptor-like module"/>
    <property type="match status" value="7"/>
</dbReference>
<dbReference type="InterPro" id="IPR050685">
    <property type="entry name" value="LDLR"/>
</dbReference>
<keyword evidence="3" id="KW-0254">Endocytosis</keyword>
<dbReference type="RefSeq" id="XP_022094266.1">
    <property type="nucleotide sequence ID" value="XM_022238574.1"/>
</dbReference>
<dbReference type="Gene3D" id="4.10.400.10">
    <property type="entry name" value="Low-density Lipoprotein Receptor"/>
    <property type="match status" value="7"/>
</dbReference>
<name>A0A8B7YSA5_ACAPL</name>
<dbReference type="InterPro" id="IPR036055">
    <property type="entry name" value="LDL_receptor-like_sf"/>
</dbReference>
<reference evidence="15" key="1">
    <citation type="submission" date="2025-08" db="UniProtKB">
        <authorList>
            <consortium name="RefSeq"/>
        </authorList>
    </citation>
    <scope>IDENTIFICATION</scope>
</reference>
<dbReference type="CDD" id="cd00112">
    <property type="entry name" value="LDLa"/>
    <property type="match status" value="6"/>
</dbReference>
<evidence type="ECO:0000256" key="4">
    <source>
        <dbReference type="ARBA" id="ARBA00022692"/>
    </source>
</evidence>
<feature type="disulfide bond" evidence="11">
    <location>
        <begin position="469"/>
        <end position="484"/>
    </location>
</feature>
<keyword evidence="5" id="KW-0677">Repeat</keyword>
<evidence type="ECO:0000313" key="15">
    <source>
        <dbReference type="RefSeq" id="XP_022094266.1"/>
    </source>
</evidence>
<evidence type="ECO:0000256" key="10">
    <source>
        <dbReference type="ARBA" id="ARBA00037878"/>
    </source>
</evidence>
<keyword evidence="9" id="KW-0168">Coated pit</keyword>
<dbReference type="PANTHER" id="PTHR24270">
    <property type="entry name" value="LOW-DENSITY LIPOPROTEIN RECEPTOR-RELATED"/>
    <property type="match status" value="1"/>
</dbReference>
<evidence type="ECO:0000256" key="8">
    <source>
        <dbReference type="ARBA" id="ARBA00023157"/>
    </source>
</evidence>
<proteinExistence type="inferred from homology"/>
<dbReference type="GO" id="GO:0006897">
    <property type="term" value="P:endocytosis"/>
    <property type="evidence" value="ECO:0007669"/>
    <property type="project" value="UniProtKB-KW"/>
</dbReference>
<dbReference type="SUPFAM" id="SSF49854">
    <property type="entry name" value="Spermadhesin, CUB domain"/>
    <property type="match status" value="1"/>
</dbReference>
<feature type="disulfide bond" evidence="11">
    <location>
        <begin position="656"/>
        <end position="668"/>
    </location>
</feature>
<dbReference type="InterPro" id="IPR002172">
    <property type="entry name" value="LDrepeatLR_classA_rpt"/>
</dbReference>
<dbReference type="SMART" id="SM00192">
    <property type="entry name" value="LDLa"/>
    <property type="match status" value="7"/>
</dbReference>
<keyword evidence="4" id="KW-0812">Transmembrane</keyword>
<evidence type="ECO:0000256" key="1">
    <source>
        <dbReference type="ARBA" id="ARBA00004167"/>
    </source>
</evidence>
<evidence type="ECO:0000256" key="7">
    <source>
        <dbReference type="ARBA" id="ARBA00023136"/>
    </source>
</evidence>
<evidence type="ECO:0000256" key="9">
    <source>
        <dbReference type="ARBA" id="ARBA00023176"/>
    </source>
</evidence>
<comment type="subcellular location">
    <subcellularLocation>
        <location evidence="10">Membrane</location>
        <location evidence="10">Coated pit</location>
    </subcellularLocation>
    <subcellularLocation>
        <location evidence="1">Membrane</location>
        <topology evidence="1">Single-pass membrane protein</topology>
    </subcellularLocation>
</comment>
<comment type="similarity">
    <text evidence="2">Belongs to the LDLR family.</text>
</comment>
<feature type="disulfide bond" evidence="11">
    <location>
        <begin position="305"/>
        <end position="320"/>
    </location>
</feature>
<dbReference type="GeneID" id="110981207"/>
<keyword evidence="14" id="KW-1185">Reference proteome</keyword>
<protein>
    <submittedName>
        <fullName evidence="15">Uncharacterized protein LOC110981207</fullName>
    </submittedName>
</protein>
<dbReference type="OrthoDB" id="9990982at2759"/>
<evidence type="ECO:0000256" key="12">
    <source>
        <dbReference type="SAM" id="SignalP"/>
    </source>
</evidence>
<comment type="caution">
    <text evidence="11">Lacks conserved residue(s) required for the propagation of feature annotation.</text>
</comment>
<feature type="disulfide bond" evidence="11">
    <location>
        <begin position="713"/>
        <end position="728"/>
    </location>
</feature>
<keyword evidence="6" id="KW-1133">Transmembrane helix</keyword>
<evidence type="ECO:0000256" key="11">
    <source>
        <dbReference type="PROSITE-ProRule" id="PRU00124"/>
    </source>
</evidence>
<dbReference type="PROSITE" id="PS50068">
    <property type="entry name" value="LDLRA_2"/>
    <property type="match status" value="7"/>
</dbReference>
<evidence type="ECO:0000256" key="6">
    <source>
        <dbReference type="ARBA" id="ARBA00022989"/>
    </source>
</evidence>
<dbReference type="GO" id="GO:0005905">
    <property type="term" value="C:clathrin-coated pit"/>
    <property type="evidence" value="ECO:0007669"/>
    <property type="project" value="UniProtKB-KW"/>
</dbReference>
<feature type="disulfide bond" evidence="11">
    <location>
        <begin position="663"/>
        <end position="681"/>
    </location>
</feature>
<keyword evidence="7" id="KW-0472">Membrane</keyword>
<dbReference type="GO" id="GO:0005886">
    <property type="term" value="C:plasma membrane"/>
    <property type="evidence" value="ECO:0007669"/>
    <property type="project" value="TreeGrafter"/>
</dbReference>
<gene>
    <name evidence="15" type="primary">LOC110981207</name>
</gene>
<dbReference type="PROSITE" id="PS01180">
    <property type="entry name" value="CUB"/>
    <property type="match status" value="1"/>
</dbReference>
<feature type="domain" description="CUB" evidence="13">
    <location>
        <begin position="731"/>
        <end position="851"/>
    </location>
</feature>
<feature type="disulfide bond" evidence="11">
    <location>
        <begin position="487"/>
        <end position="499"/>
    </location>
</feature>
<evidence type="ECO:0000256" key="2">
    <source>
        <dbReference type="ARBA" id="ARBA00009939"/>
    </source>
</evidence>
<dbReference type="Pfam" id="PF00431">
    <property type="entry name" value="CUB"/>
    <property type="match status" value="1"/>
</dbReference>
<dbReference type="PRINTS" id="PR00261">
    <property type="entry name" value="LDLRECEPTOR"/>
</dbReference>
<feature type="disulfide bond" evidence="11">
    <location>
        <begin position="494"/>
        <end position="512"/>
    </location>
</feature>
<dbReference type="Gene3D" id="2.60.120.290">
    <property type="entry name" value="Spermadhesin, CUB domain"/>
    <property type="match status" value="1"/>
</dbReference>
<feature type="disulfide bond" evidence="11">
    <location>
        <begin position="48"/>
        <end position="63"/>
    </location>
</feature>
<feature type="disulfide bond" evidence="11">
    <location>
        <begin position="36"/>
        <end position="54"/>
    </location>
</feature>
<dbReference type="KEGG" id="aplc:110981207"/>
<sequence>MDWTTALLRVLGCFGVFFPITREVTVPCTEPRTFACGDGLCVPQESTCNGPADCSIATDEIFCPSSNLPGLFKCKYVVGEFYLPRDTRCSGTVDCPGGSDELGCGPPFRCRADQFHCRMDDSCRDYREICDGVHTCSGFDQSFCDSDFVCDRTEYELHPQEKTFFEHAPSYLLYPAGFYRCSWLFTSYETAYIFIEIVTLNVPPHGKFVVSGGVGQDPTVAESVIFITDVPSGGGIVFIGRPTTTAWVTVRSSRFLLSSHESPVYFEPSFAMEIYQQEERICPDGLISCGNQLELTVCITRSRLCDGKFDCPDYWDESQCNNNYSAVCGYQQHQSLDTKETRDFQVFFPQLAFDCLFFVATPPQSRVEIKATRFPADDATLTFGTMSDNGTLDLSASFLTLSSAKWVVPSSYSPAAGMSLWVTASWHSFQTTTLDGISFTLRTFNETECKPDEYTCYGSEVCLPMSQRCDGIPQCPALDDERGCNGCKNDVFTCDGQRCVDESLLCNGFAQCQDMMDEYLCGHCVDTPGIDLSDGSRHHISYSPYSSHPGDCLFLLTARADHRITVRLRSIPQSHLKYPNLYIAMGEGHDILNQSTMVHNIDFSHSDVIPYREAVTSVGSLMWIKYKFEAPPNDQLKTLESQTIHLELMHTRRAGCPGGGRACSSEECISEAYACDSYIDCLDYSDEIGCGACSDNEFLCLSESKCIHVTSLCDTVLDCSDGSDESMCGPCGRNLIDLSKQTARESGQFYIVSSPFYPRPPPENFECSWRVIAPPGTRALARIETLHLGTSRLNFGWGMNPTSVNSSIGPELSGQDIPLVLIASRNKHLWINFLSKWGETSNGFSISITHRRTVSCNEGQTMCGEPDTICLTQSASDYQLSYLCGLDVCGERNIYLEPDLPYTLTSPNYPQKYPNDLRSRIRARGCC</sequence>
<keyword evidence="12" id="KW-0732">Signal</keyword>
<keyword evidence="8 11" id="KW-1015">Disulfide bond</keyword>
<dbReference type="Proteomes" id="UP000694845">
    <property type="component" value="Unplaced"/>
</dbReference>
<feature type="signal peptide" evidence="12">
    <location>
        <begin position="1"/>
        <end position="23"/>
    </location>
</feature>
<dbReference type="AlphaFoldDB" id="A0A8B7YSA5"/>
<evidence type="ECO:0000259" key="13">
    <source>
        <dbReference type="PROSITE" id="PS01180"/>
    </source>
</evidence>
<feature type="disulfide bond" evidence="11">
    <location>
        <begin position="675"/>
        <end position="690"/>
    </location>
</feature>
<dbReference type="InterPro" id="IPR035914">
    <property type="entry name" value="Sperma_CUB_dom_sf"/>
</dbReference>
<feature type="disulfide bond" evidence="11">
    <location>
        <begin position="89"/>
        <end position="104"/>
    </location>
</feature>
<evidence type="ECO:0000313" key="14">
    <source>
        <dbReference type="Proteomes" id="UP000694845"/>
    </source>
</evidence>
<evidence type="ECO:0000256" key="5">
    <source>
        <dbReference type="ARBA" id="ARBA00022737"/>
    </source>
</evidence>
<accession>A0A8B7YSA5</accession>
<evidence type="ECO:0000256" key="3">
    <source>
        <dbReference type="ARBA" id="ARBA00022583"/>
    </source>
</evidence>
<dbReference type="Pfam" id="PF00057">
    <property type="entry name" value="Ldl_recept_a"/>
    <property type="match status" value="4"/>
</dbReference>
<dbReference type="OMA" id="CISEAYA"/>
<dbReference type="PROSITE" id="PS01209">
    <property type="entry name" value="LDLRA_1"/>
    <property type="match status" value="2"/>
</dbReference>
<dbReference type="InterPro" id="IPR023415">
    <property type="entry name" value="LDLR_class-A_CS"/>
</dbReference>
<dbReference type="InterPro" id="IPR000859">
    <property type="entry name" value="CUB_dom"/>
</dbReference>
<dbReference type="CDD" id="cd00041">
    <property type="entry name" value="CUB"/>
    <property type="match status" value="1"/>
</dbReference>
<organism evidence="14 15">
    <name type="scientific">Acanthaster planci</name>
    <name type="common">Crown-of-thorns starfish</name>
    <dbReference type="NCBI Taxonomy" id="133434"/>
    <lineage>
        <taxon>Eukaryota</taxon>
        <taxon>Metazoa</taxon>
        <taxon>Echinodermata</taxon>
        <taxon>Eleutherozoa</taxon>
        <taxon>Asterozoa</taxon>
        <taxon>Asteroidea</taxon>
        <taxon>Valvatacea</taxon>
        <taxon>Valvatida</taxon>
        <taxon>Acanthasteridae</taxon>
        <taxon>Acanthaster</taxon>
    </lineage>
</organism>
<feature type="disulfide bond" evidence="11">
    <location>
        <begin position="506"/>
        <end position="521"/>
    </location>
</feature>
<feature type="chain" id="PRO_5034637587" evidence="12">
    <location>
        <begin position="24"/>
        <end position="927"/>
    </location>
</feature>